<evidence type="ECO:0000313" key="3">
    <source>
        <dbReference type="EMBL" id="AZQ61699.1"/>
    </source>
</evidence>
<feature type="signal peptide" evidence="2">
    <location>
        <begin position="1"/>
        <end position="23"/>
    </location>
</feature>
<evidence type="ECO:0008006" key="5">
    <source>
        <dbReference type="Google" id="ProtNLM"/>
    </source>
</evidence>
<organism evidence="3 4">
    <name type="scientific">Flammeovirga pectinis</name>
    <dbReference type="NCBI Taxonomy" id="2494373"/>
    <lineage>
        <taxon>Bacteria</taxon>
        <taxon>Pseudomonadati</taxon>
        <taxon>Bacteroidota</taxon>
        <taxon>Cytophagia</taxon>
        <taxon>Cytophagales</taxon>
        <taxon>Flammeovirgaceae</taxon>
        <taxon>Flammeovirga</taxon>
    </lineage>
</organism>
<dbReference type="KEGG" id="fll:EI427_05465"/>
<feature type="region of interest" description="Disordered" evidence="1">
    <location>
        <begin position="29"/>
        <end position="58"/>
    </location>
</feature>
<dbReference type="AlphaFoldDB" id="A0A3S9P0I0"/>
<dbReference type="Proteomes" id="UP000267268">
    <property type="component" value="Chromosome 1"/>
</dbReference>
<protein>
    <recommendedName>
        <fullName evidence="5">SMP-30/Gluconolactonase/LRE-like region domain-containing protein</fullName>
    </recommendedName>
</protein>
<evidence type="ECO:0000256" key="2">
    <source>
        <dbReference type="SAM" id="SignalP"/>
    </source>
</evidence>
<gene>
    <name evidence="3" type="ORF">EI427_05465</name>
</gene>
<feature type="compositionally biased region" description="Polar residues" evidence="1">
    <location>
        <begin position="29"/>
        <end position="55"/>
    </location>
</feature>
<evidence type="ECO:0000313" key="4">
    <source>
        <dbReference type="Proteomes" id="UP000267268"/>
    </source>
</evidence>
<keyword evidence="4" id="KW-1185">Reference proteome</keyword>
<dbReference type="InterPro" id="IPR011047">
    <property type="entry name" value="Quinoprotein_ADH-like_sf"/>
</dbReference>
<dbReference type="RefSeq" id="WP_126612460.1">
    <property type="nucleotide sequence ID" value="NZ_CP034562.1"/>
</dbReference>
<proteinExistence type="predicted"/>
<dbReference type="OrthoDB" id="4495524at2"/>
<dbReference type="SUPFAM" id="SSF50998">
    <property type="entry name" value="Quinoprotein alcohol dehydrogenase-like"/>
    <property type="match status" value="1"/>
</dbReference>
<sequence>MKHLKNILIIFCTSLLVSYTAEAQNNHPNKNPFLSDSNWPIGHTNSAQTNATPQNGPVDITRELTADEVQYQDLGQFQLGQVISGQYENGKRVIWCNGSSFVAKIDYDNYNIISTLRITDVVESSGQHEALIDLLDSKASLKTKIQTSFKSGISGLSSVYILIDKENHFLAATPRTIKMYGDVVEGDMYSGIKVIKEFTLPEAATGKITGMNMTYDGHIVVVTNDGFVVAINSDFTTSTTLELKYRNEGINNDQIKFVRNSLAVDDNGGIYIASLNHMHKIIWTGNSLSNNEKEGAWVAEYPNSFGLGTGSTPALMGFEDGEDQFVVITDGDSVMNMTLFWRNEIPSDWNGIEGMKSKRIAASAPVNFGKENVDYVQQEQGVTIDGYGMIVVNNVPKNVPKKIKEAAKEKPVAMWLFMGYMNGNKMFAPKGIEKMVWNSKTRAIEVAWINHDVSDPTCVPFVATGNEMFYTIGSRDNKFTFEGINAKTGESVFHYVIGGSRYNGFYSAPTLDLDGRILYGGLWGVVRLSPKKIEKSK</sequence>
<evidence type="ECO:0000256" key="1">
    <source>
        <dbReference type="SAM" id="MobiDB-lite"/>
    </source>
</evidence>
<keyword evidence="2" id="KW-0732">Signal</keyword>
<dbReference type="EMBL" id="CP034562">
    <property type="protein sequence ID" value="AZQ61699.1"/>
    <property type="molecule type" value="Genomic_DNA"/>
</dbReference>
<reference evidence="3 4" key="1">
    <citation type="submission" date="2018-12" db="EMBL/GenBank/DDBJ databases">
        <title>Flammeovirga pectinis sp. nov., isolated from the gut of the Korean scallop, Patinopecten yessoensis.</title>
        <authorList>
            <person name="Bae J.-W."/>
            <person name="Jeong Y.-S."/>
            <person name="Kang W."/>
        </authorList>
    </citation>
    <scope>NUCLEOTIDE SEQUENCE [LARGE SCALE GENOMIC DNA]</scope>
    <source>
        <strain evidence="3 4">L12M1</strain>
    </source>
</reference>
<name>A0A3S9P0I0_9BACT</name>
<feature type="chain" id="PRO_5019532360" description="SMP-30/Gluconolactonase/LRE-like region domain-containing protein" evidence="2">
    <location>
        <begin position="24"/>
        <end position="537"/>
    </location>
</feature>
<accession>A0A3S9P0I0</accession>